<dbReference type="EMBL" id="SRXT01000006">
    <property type="protein sequence ID" value="TGX52360.1"/>
    <property type="molecule type" value="Genomic_DNA"/>
</dbReference>
<accession>A0A4S1XAU2</accession>
<organism evidence="1 2">
    <name type="scientific">Sphingomonas gei</name>
    <dbReference type="NCBI Taxonomy" id="1395960"/>
    <lineage>
        <taxon>Bacteria</taxon>
        <taxon>Pseudomonadati</taxon>
        <taxon>Pseudomonadota</taxon>
        <taxon>Alphaproteobacteria</taxon>
        <taxon>Sphingomonadales</taxon>
        <taxon>Sphingomonadaceae</taxon>
        <taxon>Sphingomonas</taxon>
    </lineage>
</organism>
<dbReference type="OrthoDB" id="262740at2"/>
<gene>
    <name evidence="1" type="ORF">E5A73_16330</name>
</gene>
<name>A0A4S1XAU2_9SPHN</name>
<sequence length="375" mass="39795">MLDAGYLLLMIGPLAAPLPAPLPLTEAVKSISVNSGGTRSGFQISFHTGKTSPLNLAMLPLGFFDPMITRVVITMVYRGIPQVLMDGVVTRQDIAPSNTPGESTLTLTGEDLSVLMDVVQIRLPWPAVPEAGRVATILAKYAAFGIVPMVIPPMIPSVDSPTSRFDTQDATDRAYLNQLAQANSYVFFVEPGPAPLTSIAYFGPDVRIPVPQPALNVNMDAFTNVESLSFSLDGLAKKQVILMTLDPATGKIPIPVPVPNLSILHPPLGLRPTPPAQITFEGSAASLTPDRAAKRAMEIMMQSRDAITGQGSLDVAAYGGILRARMLVGVRGAGLAYDGMYYVNTVSHTITRGSYKQSFTLSRDGLIAAGPAVLP</sequence>
<proteinExistence type="predicted"/>
<comment type="caution">
    <text evidence="1">The sequence shown here is derived from an EMBL/GenBank/DDBJ whole genome shotgun (WGS) entry which is preliminary data.</text>
</comment>
<dbReference type="Proteomes" id="UP000306147">
    <property type="component" value="Unassembled WGS sequence"/>
</dbReference>
<keyword evidence="2" id="KW-1185">Reference proteome</keyword>
<protein>
    <recommendedName>
        <fullName evidence="3">Phage late control D family protein</fullName>
    </recommendedName>
</protein>
<evidence type="ECO:0008006" key="3">
    <source>
        <dbReference type="Google" id="ProtNLM"/>
    </source>
</evidence>
<evidence type="ECO:0000313" key="1">
    <source>
        <dbReference type="EMBL" id="TGX52360.1"/>
    </source>
</evidence>
<dbReference type="AlphaFoldDB" id="A0A4S1XAU2"/>
<reference evidence="1 2" key="1">
    <citation type="submission" date="2019-04" db="EMBL/GenBank/DDBJ databases">
        <title>Sphingomonas psychrotolerans sp. nov., isolated from soil in the Tianshan Mountains, Xinjiang, China.</title>
        <authorList>
            <person name="Luo Y."/>
            <person name="Sheng H."/>
        </authorList>
    </citation>
    <scope>NUCLEOTIDE SEQUENCE [LARGE SCALE GENOMIC DNA]</scope>
    <source>
        <strain evidence="1 2">ZFGT-11</strain>
    </source>
</reference>
<evidence type="ECO:0000313" key="2">
    <source>
        <dbReference type="Proteomes" id="UP000306147"/>
    </source>
</evidence>